<evidence type="ECO:0000313" key="2">
    <source>
        <dbReference type="EMBL" id="SLM40540.1"/>
    </source>
</evidence>
<keyword evidence="3" id="KW-1185">Reference proteome</keyword>
<dbReference type="EMBL" id="FWEW01003729">
    <property type="protein sequence ID" value="SLM40540.1"/>
    <property type="molecule type" value="Genomic_DNA"/>
</dbReference>
<feature type="region of interest" description="Disordered" evidence="1">
    <location>
        <begin position="57"/>
        <end position="82"/>
    </location>
</feature>
<protein>
    <submittedName>
        <fullName evidence="2">Retrotransposon nucleocapsid protein</fullName>
    </submittedName>
</protein>
<evidence type="ECO:0000256" key="1">
    <source>
        <dbReference type="SAM" id="MobiDB-lite"/>
    </source>
</evidence>
<proteinExistence type="predicted"/>
<name>A0A1W5DC25_9LECA</name>
<dbReference type="AlphaFoldDB" id="A0A1W5DC25"/>
<accession>A0A1W5DC25</accession>
<sequence length="143" mass="16243">MLKEGVVTTKLLKLAAPTIFTGNHKKLDTFLLQLTLYFKFNGSSFLSKLTKYSMHPTTYKEKPKNGSDHKSKKQEVQKLKQTQSAADYTAHFTQLSAATNWDDIALTVIYYAGLKDNVKDEIARGERLDDLRVKTVMAIRINN</sequence>
<evidence type="ECO:0000313" key="3">
    <source>
        <dbReference type="Proteomes" id="UP000192927"/>
    </source>
</evidence>
<dbReference type="Proteomes" id="UP000192927">
    <property type="component" value="Unassembled WGS sequence"/>
</dbReference>
<reference evidence="3" key="1">
    <citation type="submission" date="2017-03" db="EMBL/GenBank/DDBJ databases">
        <authorList>
            <person name="Sharma R."/>
            <person name="Thines M."/>
        </authorList>
    </citation>
    <scope>NUCLEOTIDE SEQUENCE [LARGE SCALE GENOMIC DNA]</scope>
</reference>
<organism evidence="2 3">
    <name type="scientific">Lasallia pustulata</name>
    <dbReference type="NCBI Taxonomy" id="136370"/>
    <lineage>
        <taxon>Eukaryota</taxon>
        <taxon>Fungi</taxon>
        <taxon>Dikarya</taxon>
        <taxon>Ascomycota</taxon>
        <taxon>Pezizomycotina</taxon>
        <taxon>Lecanoromycetes</taxon>
        <taxon>OSLEUM clade</taxon>
        <taxon>Umbilicariomycetidae</taxon>
        <taxon>Umbilicariales</taxon>
        <taxon>Umbilicariaceae</taxon>
        <taxon>Lasallia</taxon>
    </lineage>
</organism>
<feature type="compositionally biased region" description="Basic and acidic residues" evidence="1">
    <location>
        <begin position="58"/>
        <end position="78"/>
    </location>
</feature>